<dbReference type="EMBL" id="BONC01000005">
    <property type="protein sequence ID" value="GIF54994.1"/>
    <property type="molecule type" value="Genomic_DNA"/>
</dbReference>
<reference evidence="1 2" key="1">
    <citation type="submission" date="2021-01" db="EMBL/GenBank/DDBJ databases">
        <title>Whole genome shotgun sequence of Asanoa iriomotensis NBRC 100142.</title>
        <authorList>
            <person name="Komaki H."/>
            <person name="Tamura T."/>
        </authorList>
    </citation>
    <scope>NUCLEOTIDE SEQUENCE [LARGE SCALE GENOMIC DNA]</scope>
    <source>
        <strain evidence="1 2">NBRC 100142</strain>
    </source>
</reference>
<comment type="caution">
    <text evidence="1">The sequence shown here is derived from an EMBL/GenBank/DDBJ whole genome shotgun (WGS) entry which is preliminary data.</text>
</comment>
<dbReference type="Proteomes" id="UP000624325">
    <property type="component" value="Unassembled WGS sequence"/>
</dbReference>
<organism evidence="1 2">
    <name type="scientific">Asanoa iriomotensis</name>
    <dbReference type="NCBI Taxonomy" id="234613"/>
    <lineage>
        <taxon>Bacteria</taxon>
        <taxon>Bacillati</taxon>
        <taxon>Actinomycetota</taxon>
        <taxon>Actinomycetes</taxon>
        <taxon>Micromonosporales</taxon>
        <taxon>Micromonosporaceae</taxon>
        <taxon>Asanoa</taxon>
    </lineage>
</organism>
<accession>A0ABQ4BWT5</accession>
<keyword evidence="2" id="KW-1185">Reference proteome</keyword>
<dbReference type="RefSeq" id="WP_203700695.1">
    <property type="nucleotide sequence ID" value="NZ_BAAALU010000005.1"/>
</dbReference>
<sequence>MTASLTLIAADGSETADPEPAQIAAAVRALTIDNWFVILERFEDTFLQVAVKADHFALERRAGGDETQEGTSVGTLDEVVTTFQAYARQDPAWASPFTWARVKL</sequence>
<proteinExistence type="predicted"/>
<gene>
    <name evidence="1" type="ORF">Air01nite_10890</name>
</gene>
<evidence type="ECO:0000313" key="2">
    <source>
        <dbReference type="Proteomes" id="UP000624325"/>
    </source>
</evidence>
<evidence type="ECO:0000313" key="1">
    <source>
        <dbReference type="EMBL" id="GIF54994.1"/>
    </source>
</evidence>
<protein>
    <submittedName>
        <fullName evidence="1">Uncharacterized protein</fullName>
    </submittedName>
</protein>
<name>A0ABQ4BWT5_9ACTN</name>